<accession>A0A933KYG4</accession>
<keyword evidence="1" id="KW-0732">Signal</keyword>
<evidence type="ECO:0000259" key="2">
    <source>
        <dbReference type="Pfam" id="PF01551"/>
    </source>
</evidence>
<dbReference type="InterPro" id="IPR011055">
    <property type="entry name" value="Dup_hybrid_motif"/>
</dbReference>
<evidence type="ECO:0000313" key="4">
    <source>
        <dbReference type="Proteomes" id="UP000782610"/>
    </source>
</evidence>
<dbReference type="GO" id="GO:0004222">
    <property type="term" value="F:metalloendopeptidase activity"/>
    <property type="evidence" value="ECO:0007669"/>
    <property type="project" value="TreeGrafter"/>
</dbReference>
<dbReference type="InterPro" id="IPR016047">
    <property type="entry name" value="M23ase_b-sheet_dom"/>
</dbReference>
<feature type="domain" description="M23ase beta-sheet core" evidence="2">
    <location>
        <begin position="255"/>
        <end position="349"/>
    </location>
</feature>
<dbReference type="Gene3D" id="2.70.70.10">
    <property type="entry name" value="Glucose Permease (Domain IIA)"/>
    <property type="match status" value="1"/>
</dbReference>
<dbReference type="FunFam" id="2.70.70.10:FF:000006">
    <property type="entry name" value="M23 family peptidase"/>
    <property type="match status" value="1"/>
</dbReference>
<name>A0A933KYG4_9HYPH</name>
<dbReference type="Proteomes" id="UP000782610">
    <property type="component" value="Unassembled WGS sequence"/>
</dbReference>
<gene>
    <name evidence="3" type="ORF">HY834_00215</name>
</gene>
<dbReference type="InterPro" id="IPR050570">
    <property type="entry name" value="Cell_wall_metabolism_enzyme"/>
</dbReference>
<evidence type="ECO:0000256" key="1">
    <source>
        <dbReference type="ARBA" id="ARBA00022729"/>
    </source>
</evidence>
<sequence length="365" mass="38314">MFYLGFAGLLATNVLTLVGLLMAPDLARLFTSENETVLAAYEDRVSQLRLEVDRLQSRHYAQAGDINLQLQELAQTQEVLVEQHQYVRQLVDKAAALGIATASLSGPEMSAEASRAPLLTGSITSGGSASADVAAAAASITAMMNDSRLALAALSEQATSKTDEIMGTLAGIGIRPKLPTFDDSAEGGPLLPPVDGLDSPSLVDDANSVAEALERFRAARDAADLAPIHKPLTAATRVSSIFGNRKDPFTGRLAFHSGIDFAAPRGSNVLSAGHGRVSFVGQISGYGNVVEVTHGNGLITRYAHLSAFLITEGATVDAGTPLARVGSTGRSTGPHLHFEIRRSDTAVDPTRYLNAGRILTKILAT</sequence>
<dbReference type="AlphaFoldDB" id="A0A933KYG4"/>
<dbReference type="CDD" id="cd12797">
    <property type="entry name" value="M23_peptidase"/>
    <property type="match status" value="1"/>
</dbReference>
<dbReference type="PANTHER" id="PTHR21666:SF289">
    <property type="entry name" value="L-ALA--D-GLU ENDOPEPTIDASE"/>
    <property type="match status" value="1"/>
</dbReference>
<dbReference type="Pfam" id="PF01551">
    <property type="entry name" value="Peptidase_M23"/>
    <property type="match status" value="1"/>
</dbReference>
<organism evidence="3 4">
    <name type="scientific">Devosia nanyangense</name>
    <dbReference type="NCBI Taxonomy" id="1228055"/>
    <lineage>
        <taxon>Bacteria</taxon>
        <taxon>Pseudomonadati</taxon>
        <taxon>Pseudomonadota</taxon>
        <taxon>Alphaproteobacteria</taxon>
        <taxon>Hyphomicrobiales</taxon>
        <taxon>Devosiaceae</taxon>
        <taxon>Devosia</taxon>
    </lineage>
</organism>
<reference evidence="3" key="1">
    <citation type="submission" date="2020-07" db="EMBL/GenBank/DDBJ databases">
        <title>Huge and variable diversity of episymbiotic CPR bacteria and DPANN archaea in groundwater ecosystems.</title>
        <authorList>
            <person name="He C.Y."/>
            <person name="Keren R."/>
            <person name="Whittaker M."/>
            <person name="Farag I.F."/>
            <person name="Doudna J."/>
            <person name="Cate J.H.D."/>
            <person name="Banfield J.F."/>
        </authorList>
    </citation>
    <scope>NUCLEOTIDE SEQUENCE</scope>
    <source>
        <strain evidence="3">NC_groundwater_1586_Pr3_B-0.1um_66_15</strain>
    </source>
</reference>
<proteinExistence type="predicted"/>
<protein>
    <submittedName>
        <fullName evidence="3">M23 family metallopeptidase</fullName>
    </submittedName>
</protein>
<evidence type="ECO:0000313" key="3">
    <source>
        <dbReference type="EMBL" id="MBI4920146.1"/>
    </source>
</evidence>
<dbReference type="PANTHER" id="PTHR21666">
    <property type="entry name" value="PEPTIDASE-RELATED"/>
    <property type="match status" value="1"/>
</dbReference>
<dbReference type="SUPFAM" id="SSF51261">
    <property type="entry name" value="Duplicated hybrid motif"/>
    <property type="match status" value="1"/>
</dbReference>
<dbReference type="EMBL" id="JACRAF010000002">
    <property type="protein sequence ID" value="MBI4920146.1"/>
    <property type="molecule type" value="Genomic_DNA"/>
</dbReference>
<comment type="caution">
    <text evidence="3">The sequence shown here is derived from an EMBL/GenBank/DDBJ whole genome shotgun (WGS) entry which is preliminary data.</text>
</comment>